<protein>
    <submittedName>
        <fullName evidence="1">Uncharacterized protein</fullName>
    </submittedName>
</protein>
<evidence type="ECO:0000313" key="1">
    <source>
        <dbReference type="EMBL" id="MBE6270639.1"/>
    </source>
</evidence>
<proteinExistence type="predicted"/>
<sequence length="69" mass="7854">MCTITLEYNPNNALARRKLAALLATGLFAKKDYIPYKPNAEEIEAHKELRDAVMSHSRKSMSKTIARYV</sequence>
<gene>
    <name evidence="1" type="ORF">E7101_06775</name>
</gene>
<organism evidence="1 2">
    <name type="scientific">Xylanibacter ruminicola</name>
    <name type="common">Prevotella ruminicola</name>
    <dbReference type="NCBI Taxonomy" id="839"/>
    <lineage>
        <taxon>Bacteria</taxon>
        <taxon>Pseudomonadati</taxon>
        <taxon>Bacteroidota</taxon>
        <taxon>Bacteroidia</taxon>
        <taxon>Bacteroidales</taxon>
        <taxon>Prevotellaceae</taxon>
        <taxon>Xylanibacter</taxon>
    </lineage>
</organism>
<dbReference type="Proteomes" id="UP000806522">
    <property type="component" value="Unassembled WGS sequence"/>
</dbReference>
<accession>A0A9D5P4K7</accession>
<dbReference type="EMBL" id="SUYC01000006">
    <property type="protein sequence ID" value="MBE6270639.1"/>
    <property type="molecule type" value="Genomic_DNA"/>
</dbReference>
<comment type="caution">
    <text evidence="1">The sequence shown here is derived from an EMBL/GenBank/DDBJ whole genome shotgun (WGS) entry which is preliminary data.</text>
</comment>
<reference evidence="1" key="1">
    <citation type="submission" date="2019-04" db="EMBL/GenBank/DDBJ databases">
        <title>Evolution of Biomass-Degrading Anaerobic Consortia Revealed by Metagenomics.</title>
        <authorList>
            <person name="Peng X."/>
        </authorList>
    </citation>
    <scope>NUCLEOTIDE SEQUENCE</scope>
    <source>
        <strain evidence="1">SIG140</strain>
    </source>
</reference>
<name>A0A9D5P4K7_XYLRU</name>
<dbReference type="AlphaFoldDB" id="A0A9D5P4K7"/>
<evidence type="ECO:0000313" key="2">
    <source>
        <dbReference type="Proteomes" id="UP000806522"/>
    </source>
</evidence>